<gene>
    <name evidence="1" type="ORF">M378DRAFT_465590</name>
</gene>
<protein>
    <submittedName>
        <fullName evidence="1">Uncharacterized protein</fullName>
    </submittedName>
</protein>
<reference evidence="1 2" key="1">
    <citation type="submission" date="2014-04" db="EMBL/GenBank/DDBJ databases">
        <title>Evolutionary Origins and Diversification of the Mycorrhizal Mutualists.</title>
        <authorList>
            <consortium name="DOE Joint Genome Institute"/>
            <consortium name="Mycorrhizal Genomics Consortium"/>
            <person name="Kohler A."/>
            <person name="Kuo A."/>
            <person name="Nagy L.G."/>
            <person name="Floudas D."/>
            <person name="Copeland A."/>
            <person name="Barry K.W."/>
            <person name="Cichocki N."/>
            <person name="Veneault-Fourrey C."/>
            <person name="LaButti K."/>
            <person name="Lindquist E.A."/>
            <person name="Lipzen A."/>
            <person name="Lundell T."/>
            <person name="Morin E."/>
            <person name="Murat C."/>
            <person name="Riley R."/>
            <person name="Ohm R."/>
            <person name="Sun H."/>
            <person name="Tunlid A."/>
            <person name="Henrissat B."/>
            <person name="Grigoriev I.V."/>
            <person name="Hibbett D.S."/>
            <person name="Martin F."/>
        </authorList>
    </citation>
    <scope>NUCLEOTIDE SEQUENCE [LARGE SCALE GENOMIC DNA]</scope>
    <source>
        <strain evidence="1 2">Koide BX008</strain>
    </source>
</reference>
<dbReference type="EMBL" id="KN818415">
    <property type="protein sequence ID" value="KIL56554.1"/>
    <property type="molecule type" value="Genomic_DNA"/>
</dbReference>
<evidence type="ECO:0000313" key="1">
    <source>
        <dbReference type="EMBL" id="KIL56554.1"/>
    </source>
</evidence>
<evidence type="ECO:0000313" key="2">
    <source>
        <dbReference type="Proteomes" id="UP000054549"/>
    </source>
</evidence>
<organism evidence="1 2">
    <name type="scientific">Amanita muscaria (strain Koide BX008)</name>
    <dbReference type="NCBI Taxonomy" id="946122"/>
    <lineage>
        <taxon>Eukaryota</taxon>
        <taxon>Fungi</taxon>
        <taxon>Dikarya</taxon>
        <taxon>Basidiomycota</taxon>
        <taxon>Agaricomycotina</taxon>
        <taxon>Agaricomycetes</taxon>
        <taxon>Agaricomycetidae</taxon>
        <taxon>Agaricales</taxon>
        <taxon>Pluteineae</taxon>
        <taxon>Amanitaceae</taxon>
        <taxon>Amanita</taxon>
    </lineage>
</organism>
<proteinExistence type="predicted"/>
<accession>A0A0C2SRF4</accession>
<dbReference type="HOGENOM" id="CLU_1874919_0_0_1"/>
<dbReference type="AlphaFoldDB" id="A0A0C2SRF4"/>
<name>A0A0C2SRF4_AMAMK</name>
<dbReference type="Proteomes" id="UP000054549">
    <property type="component" value="Unassembled WGS sequence"/>
</dbReference>
<dbReference type="InParanoid" id="A0A0C2SRF4"/>
<sequence length="136" mass="15458">MALPRFQIRDLPRENGKNWLLSIRSRSNTSGRGTIIQHPSYLGSWAMTRNMMFDGNRAFGRFHNILARQLEMKSLSPGALQIPSTYKASSLVSPLTLEGMCQCDPCHCYRHANHCGRLCICRWDRQTISIHSANHG</sequence>
<keyword evidence="2" id="KW-1185">Reference proteome</keyword>